<dbReference type="AlphaFoldDB" id="A0A8S4QMC9"/>
<gene>
    <name evidence="2" type="primary">jg18544</name>
    <name evidence="2" type="ORF">PAEG_LOCUS2601</name>
</gene>
<keyword evidence="3" id="KW-1185">Reference proteome</keyword>
<dbReference type="OrthoDB" id="6930393at2759"/>
<evidence type="ECO:0000256" key="1">
    <source>
        <dbReference type="SAM" id="MobiDB-lite"/>
    </source>
</evidence>
<protein>
    <submittedName>
        <fullName evidence="2">Jg18544 protein</fullName>
    </submittedName>
</protein>
<dbReference type="EMBL" id="CAKXAJ010008197">
    <property type="protein sequence ID" value="CAH2210741.1"/>
    <property type="molecule type" value="Genomic_DNA"/>
</dbReference>
<evidence type="ECO:0000313" key="2">
    <source>
        <dbReference type="EMBL" id="CAH2210741.1"/>
    </source>
</evidence>
<proteinExistence type="predicted"/>
<feature type="region of interest" description="Disordered" evidence="1">
    <location>
        <begin position="97"/>
        <end position="120"/>
    </location>
</feature>
<dbReference type="Proteomes" id="UP000838756">
    <property type="component" value="Unassembled WGS sequence"/>
</dbReference>
<name>A0A8S4QMC9_9NEOP</name>
<accession>A0A8S4QMC9</accession>
<comment type="caution">
    <text evidence="2">The sequence shown here is derived from an EMBL/GenBank/DDBJ whole genome shotgun (WGS) entry which is preliminary data.</text>
</comment>
<evidence type="ECO:0000313" key="3">
    <source>
        <dbReference type="Proteomes" id="UP000838756"/>
    </source>
</evidence>
<organism evidence="2 3">
    <name type="scientific">Pararge aegeria aegeria</name>
    <dbReference type="NCBI Taxonomy" id="348720"/>
    <lineage>
        <taxon>Eukaryota</taxon>
        <taxon>Metazoa</taxon>
        <taxon>Ecdysozoa</taxon>
        <taxon>Arthropoda</taxon>
        <taxon>Hexapoda</taxon>
        <taxon>Insecta</taxon>
        <taxon>Pterygota</taxon>
        <taxon>Neoptera</taxon>
        <taxon>Endopterygota</taxon>
        <taxon>Lepidoptera</taxon>
        <taxon>Glossata</taxon>
        <taxon>Ditrysia</taxon>
        <taxon>Papilionoidea</taxon>
        <taxon>Nymphalidae</taxon>
        <taxon>Satyrinae</taxon>
        <taxon>Satyrini</taxon>
        <taxon>Parargina</taxon>
        <taxon>Pararge</taxon>
    </lineage>
</organism>
<sequence>MREIVLRRADFLSNKSKKSSVHIALVILEICKLNNGSMNVKDFSQSLKKCGAVNLNEDLIEGFALGFPGPGSKKVKTVDLANLVEYVHRKWPVKKLPPTPPPEVFIPETKGERKQKKKKK</sequence>
<reference evidence="2" key="1">
    <citation type="submission" date="2022-03" db="EMBL/GenBank/DDBJ databases">
        <authorList>
            <person name="Lindestad O."/>
        </authorList>
    </citation>
    <scope>NUCLEOTIDE SEQUENCE</scope>
</reference>